<organism evidence="9 10">
    <name type="scientific">Kitasatospora viridis</name>
    <dbReference type="NCBI Taxonomy" id="281105"/>
    <lineage>
        <taxon>Bacteria</taxon>
        <taxon>Bacillati</taxon>
        <taxon>Actinomycetota</taxon>
        <taxon>Actinomycetes</taxon>
        <taxon>Kitasatosporales</taxon>
        <taxon>Streptomycetaceae</taxon>
        <taxon>Kitasatospora</taxon>
    </lineage>
</organism>
<evidence type="ECO:0000256" key="3">
    <source>
        <dbReference type="ARBA" id="ARBA00022490"/>
    </source>
</evidence>
<name>A0A561UL70_9ACTN</name>
<dbReference type="EMBL" id="VIWT01000001">
    <property type="protein sequence ID" value="TWG00111.1"/>
    <property type="molecule type" value="Genomic_DNA"/>
</dbReference>
<dbReference type="InterPro" id="IPR003714">
    <property type="entry name" value="PhoH"/>
</dbReference>
<evidence type="ECO:0000256" key="4">
    <source>
        <dbReference type="ARBA" id="ARBA00022741"/>
    </source>
</evidence>
<proteinExistence type="inferred from homology"/>
<keyword evidence="10" id="KW-1185">Reference proteome</keyword>
<dbReference type="PANTHER" id="PTHR30473:SF1">
    <property type="entry name" value="PHOH-LIKE PROTEIN"/>
    <property type="match status" value="1"/>
</dbReference>
<comment type="caution">
    <text evidence="9">The sequence shown here is derived from an EMBL/GenBank/DDBJ whole genome shotgun (WGS) entry which is preliminary data.</text>
</comment>
<dbReference type="OrthoDB" id="9805148at2"/>
<evidence type="ECO:0000256" key="2">
    <source>
        <dbReference type="ARBA" id="ARBA00010393"/>
    </source>
</evidence>
<dbReference type="GO" id="GO:0005829">
    <property type="term" value="C:cytosol"/>
    <property type="evidence" value="ECO:0007669"/>
    <property type="project" value="TreeGrafter"/>
</dbReference>
<feature type="region of interest" description="Disordered" evidence="7">
    <location>
        <begin position="333"/>
        <end position="360"/>
    </location>
</feature>
<dbReference type="GO" id="GO:0005524">
    <property type="term" value="F:ATP binding"/>
    <property type="evidence" value="ECO:0007669"/>
    <property type="project" value="UniProtKB-KW"/>
</dbReference>
<dbReference type="Proteomes" id="UP000317940">
    <property type="component" value="Unassembled WGS sequence"/>
</dbReference>
<feature type="domain" description="PhoH-like protein" evidence="8">
    <location>
        <begin position="122"/>
        <end position="325"/>
    </location>
</feature>
<keyword evidence="3" id="KW-0963">Cytoplasm</keyword>
<comment type="subcellular location">
    <subcellularLocation>
        <location evidence="1">Cytoplasm</location>
    </subcellularLocation>
</comment>
<reference evidence="9 10" key="1">
    <citation type="submission" date="2019-06" db="EMBL/GenBank/DDBJ databases">
        <title>Sequencing the genomes of 1000 actinobacteria strains.</title>
        <authorList>
            <person name="Klenk H.-P."/>
        </authorList>
    </citation>
    <scope>NUCLEOTIDE SEQUENCE [LARGE SCALE GENOMIC DNA]</scope>
    <source>
        <strain evidence="9 10">DSM 44826</strain>
    </source>
</reference>
<evidence type="ECO:0000313" key="9">
    <source>
        <dbReference type="EMBL" id="TWG00111.1"/>
    </source>
</evidence>
<feature type="compositionally biased region" description="Basic residues" evidence="7">
    <location>
        <begin position="347"/>
        <end position="360"/>
    </location>
</feature>
<dbReference type="PANTHER" id="PTHR30473">
    <property type="entry name" value="PROTEIN PHOH"/>
    <property type="match status" value="1"/>
</dbReference>
<comment type="similarity">
    <text evidence="2">Belongs to the PhoH family.</text>
</comment>
<dbReference type="Gene3D" id="3.40.50.300">
    <property type="entry name" value="P-loop containing nucleotide triphosphate hydrolases"/>
    <property type="match status" value="1"/>
</dbReference>
<dbReference type="Pfam" id="PF02562">
    <property type="entry name" value="PhoH"/>
    <property type="match status" value="1"/>
</dbReference>
<evidence type="ECO:0000256" key="1">
    <source>
        <dbReference type="ARBA" id="ARBA00004496"/>
    </source>
</evidence>
<evidence type="ECO:0000256" key="6">
    <source>
        <dbReference type="ARBA" id="ARBA00039970"/>
    </source>
</evidence>
<protein>
    <recommendedName>
        <fullName evidence="6">PhoH-like protein</fullName>
    </recommendedName>
</protein>
<dbReference type="RefSeq" id="WP_145906256.1">
    <property type="nucleotide sequence ID" value="NZ_BAAAMZ010000016.1"/>
</dbReference>
<dbReference type="SUPFAM" id="SSF52540">
    <property type="entry name" value="P-loop containing nucleoside triphosphate hydrolases"/>
    <property type="match status" value="1"/>
</dbReference>
<evidence type="ECO:0000313" key="10">
    <source>
        <dbReference type="Proteomes" id="UP000317940"/>
    </source>
</evidence>
<evidence type="ECO:0000259" key="8">
    <source>
        <dbReference type="Pfam" id="PF02562"/>
    </source>
</evidence>
<dbReference type="InterPro" id="IPR051451">
    <property type="entry name" value="PhoH2-like"/>
</dbReference>
<accession>A0A561UL70</accession>
<dbReference type="AlphaFoldDB" id="A0A561UL70"/>
<evidence type="ECO:0000256" key="7">
    <source>
        <dbReference type="SAM" id="MobiDB-lite"/>
    </source>
</evidence>
<sequence length="360" mass="39431">MSDTAQTSAQGGDGSTARIVIPEKHPMVTLLGATDSLLRVIERSFPDTDIHVRGNEVTATGDRADIALVKQLFDEMMLVLRTGQPLTEDSVERSIAMLRSGAQDSPSAVFTQSILSNRGRTIRPKTLNQKTYVDAIDRHTITFGIGPAGTGKTYLAMAKAVQALQAKEVNRIILTRPAVEAGERLGFLPGTLYEKIDPYLRPLYDALHDMMDPDSIPRLMAAGTIEVAPLAYMRGRTLNDAFIILDEAQNTSPEQMKMFLTRLGFNSKVVVTGDTSQIDLPGGTRSGLKVVQEILADVPDIHFSILTSTDVVRHKLVGRIVDAYERWDAVEHADEAAAPRKQAPRGPRGRAPRQPHRTES</sequence>
<keyword evidence="5" id="KW-0067">ATP-binding</keyword>
<evidence type="ECO:0000256" key="5">
    <source>
        <dbReference type="ARBA" id="ARBA00022840"/>
    </source>
</evidence>
<keyword evidence="4" id="KW-0547">Nucleotide-binding</keyword>
<dbReference type="InterPro" id="IPR027417">
    <property type="entry name" value="P-loop_NTPase"/>
</dbReference>
<dbReference type="FunFam" id="3.40.50.300:FF:000013">
    <property type="entry name" value="PhoH family ATPase"/>
    <property type="match status" value="1"/>
</dbReference>
<gene>
    <name evidence="9" type="ORF">FHX73_113980</name>
</gene>